<evidence type="ECO:0000313" key="4">
    <source>
        <dbReference type="Proteomes" id="UP000198797"/>
    </source>
</evidence>
<dbReference type="PRINTS" id="PR00420">
    <property type="entry name" value="RNGMNOXGNASE"/>
</dbReference>
<dbReference type="AlphaFoldDB" id="A0A1C4ZQM7"/>
<dbReference type="Proteomes" id="UP000198797">
    <property type="component" value="Unassembled WGS sequence"/>
</dbReference>
<dbReference type="GO" id="GO:0004497">
    <property type="term" value="F:monooxygenase activity"/>
    <property type="evidence" value="ECO:0007669"/>
    <property type="project" value="InterPro"/>
</dbReference>
<feature type="region of interest" description="Disordered" evidence="2">
    <location>
        <begin position="590"/>
        <end position="610"/>
    </location>
</feature>
<dbReference type="SUPFAM" id="SSF51905">
    <property type="entry name" value="FAD/NAD(P)-binding domain"/>
    <property type="match status" value="1"/>
</dbReference>
<accession>A0A1C4ZQM7</accession>
<name>A0A1C4ZQM7_9ACTN</name>
<organism evidence="3 4">
    <name type="scientific">Micromonospora matsumotoense</name>
    <dbReference type="NCBI Taxonomy" id="121616"/>
    <lineage>
        <taxon>Bacteria</taxon>
        <taxon>Bacillati</taxon>
        <taxon>Actinomycetota</taxon>
        <taxon>Actinomycetes</taxon>
        <taxon>Micromonosporales</taxon>
        <taxon>Micromonosporaceae</taxon>
        <taxon>Micromonospora</taxon>
    </lineage>
</organism>
<comment type="similarity">
    <text evidence="1">Belongs to the flavin-dependent halogenase family. Bacterial tryptophan halogenase subfamily.</text>
</comment>
<evidence type="ECO:0000256" key="1">
    <source>
        <dbReference type="ARBA" id="ARBA00038396"/>
    </source>
</evidence>
<dbReference type="Gene3D" id="3.30.9.100">
    <property type="match status" value="1"/>
</dbReference>
<reference evidence="4" key="1">
    <citation type="submission" date="2016-06" db="EMBL/GenBank/DDBJ databases">
        <authorList>
            <person name="Varghese N."/>
            <person name="Submissions Spin"/>
        </authorList>
    </citation>
    <scope>NUCLEOTIDE SEQUENCE [LARGE SCALE GENOMIC DNA]</scope>
    <source>
        <strain evidence="4">DSM 44100</strain>
    </source>
</reference>
<dbReference type="RefSeq" id="WP_091248557.1">
    <property type="nucleotide sequence ID" value="NZ_FMCU01000010.1"/>
</dbReference>
<dbReference type="Pfam" id="PF04820">
    <property type="entry name" value="Trp_halogenase"/>
    <property type="match status" value="2"/>
</dbReference>
<dbReference type="InterPro" id="IPR036188">
    <property type="entry name" value="FAD/NAD-bd_sf"/>
</dbReference>
<evidence type="ECO:0000256" key="2">
    <source>
        <dbReference type="SAM" id="MobiDB-lite"/>
    </source>
</evidence>
<dbReference type="PANTHER" id="PTHR43747">
    <property type="entry name" value="FAD-BINDING PROTEIN"/>
    <property type="match status" value="1"/>
</dbReference>
<proteinExistence type="inferred from homology"/>
<dbReference type="PANTHER" id="PTHR43747:SF1">
    <property type="entry name" value="SLR1998 PROTEIN"/>
    <property type="match status" value="1"/>
</dbReference>
<sequence length="610" mass="66657">MRSYYDVVVMGGGPGGATLAALLMKQGGLSVAVLEKEHFPREHIGESFAHPLIPVLEESGALEKVLASNCWVKKFGGIFQWRGEEPHVAFFDHSNTVRDGVHRWAMHVNRAEFDKILLDHAKDCGAEVFEGAAVASCTLAEDGGSREVVLKDGRSVRAGYFVDASGRRNSIVTNKKRDWLSGYRNIAIWQHYLGGVFTQTLDGDWNIFRDGAMSPIGCFAFRDGWCWYIPVPKIIDGERKVTHSIGIVTDPDILKQPGSDFTDPEVFLRTVKEVPKLRELIQDVTPVGDRMLTATNYSMINDKFADFDERWLLLGDASYFVDPLFSSGVAFATNQAVAVATLLGSTAGGTLSEQDQRGLWHDYDHEWHGMAVTFALSIDQWYYAIGSDNPDSVYWNSRGKPESLGLSHEQTFDALLNTAFTPDLLEVMTAGEGLNGLDIEGPFMSEYARAQDISLTEDTKVSLADDVVVTAGPGLDIPGFKGAIPPDPSLMAAEERAAAAAYWDDPVRRSDSVPAALGRLVPCHRFSRGDQPDRTQVRSVDGRDGGAELWNLLRRGPVLWSHLVADLDPGQQLLVRRLLHAGMLKLDGGSGASVSVSVSADSGSAADEAR</sequence>
<dbReference type="InterPro" id="IPR050816">
    <property type="entry name" value="Flavin-dep_Halogenase_NPB"/>
</dbReference>
<dbReference type="InterPro" id="IPR006905">
    <property type="entry name" value="Flavin_halogenase"/>
</dbReference>
<gene>
    <name evidence="3" type="ORF">GA0070216_110219</name>
</gene>
<dbReference type="Gene3D" id="3.50.50.60">
    <property type="entry name" value="FAD/NAD(P)-binding domain"/>
    <property type="match status" value="1"/>
</dbReference>
<dbReference type="OrthoDB" id="103324at2"/>
<evidence type="ECO:0000313" key="3">
    <source>
        <dbReference type="EMBL" id="SCF35219.1"/>
    </source>
</evidence>
<feature type="compositionally biased region" description="Low complexity" evidence="2">
    <location>
        <begin position="592"/>
        <end position="610"/>
    </location>
</feature>
<protein>
    <submittedName>
        <fullName evidence="3">Dehydrogenase (Flavoprotein)</fullName>
    </submittedName>
</protein>
<dbReference type="STRING" id="121616.GA0070216_110219"/>
<keyword evidence="4" id="KW-1185">Reference proteome</keyword>
<dbReference type="EMBL" id="FMCU01000010">
    <property type="protein sequence ID" value="SCF35219.1"/>
    <property type="molecule type" value="Genomic_DNA"/>
</dbReference>